<reference evidence="1 2" key="1">
    <citation type="submission" date="2019-07" db="EMBL/GenBank/DDBJ databases">
        <title>Draft genome assembly of a fouling barnacle, Amphibalanus amphitrite (Darwin, 1854): The first reference genome for Thecostraca.</title>
        <authorList>
            <person name="Kim W."/>
        </authorList>
    </citation>
    <scope>NUCLEOTIDE SEQUENCE [LARGE SCALE GENOMIC DNA]</scope>
    <source>
        <strain evidence="1">SNU_AA5</strain>
        <tissue evidence="1">Soma without cirri and trophi</tissue>
    </source>
</reference>
<protein>
    <submittedName>
        <fullName evidence="1">Uncharacterized protein</fullName>
    </submittedName>
</protein>
<name>A0A6A4W718_AMPAM</name>
<dbReference type="OrthoDB" id="5239715at2759"/>
<keyword evidence="2" id="KW-1185">Reference proteome</keyword>
<dbReference type="EMBL" id="VIIS01001205">
    <property type="protein sequence ID" value="KAF0301029.1"/>
    <property type="molecule type" value="Genomic_DNA"/>
</dbReference>
<accession>A0A6A4W718</accession>
<proteinExistence type="predicted"/>
<sequence length="99" mass="11255">MTCGESSSCQEVKRSQSCRSPASSIASRRKISLVHFSPVPQTEVGRDCLQFDEPAERLRNFVSTKRGRIVNRGDSFRRERRKSSLKKEELVNAIAAEQR</sequence>
<comment type="caution">
    <text evidence="1">The sequence shown here is derived from an EMBL/GenBank/DDBJ whole genome shotgun (WGS) entry which is preliminary data.</text>
</comment>
<organism evidence="1 2">
    <name type="scientific">Amphibalanus amphitrite</name>
    <name type="common">Striped barnacle</name>
    <name type="synonym">Balanus amphitrite</name>
    <dbReference type="NCBI Taxonomy" id="1232801"/>
    <lineage>
        <taxon>Eukaryota</taxon>
        <taxon>Metazoa</taxon>
        <taxon>Ecdysozoa</taxon>
        <taxon>Arthropoda</taxon>
        <taxon>Crustacea</taxon>
        <taxon>Multicrustacea</taxon>
        <taxon>Cirripedia</taxon>
        <taxon>Thoracica</taxon>
        <taxon>Thoracicalcarea</taxon>
        <taxon>Balanomorpha</taxon>
        <taxon>Balanoidea</taxon>
        <taxon>Balanidae</taxon>
        <taxon>Amphibalaninae</taxon>
        <taxon>Amphibalanus</taxon>
    </lineage>
</organism>
<dbReference type="Proteomes" id="UP000440578">
    <property type="component" value="Unassembled WGS sequence"/>
</dbReference>
<evidence type="ECO:0000313" key="2">
    <source>
        <dbReference type="Proteomes" id="UP000440578"/>
    </source>
</evidence>
<dbReference type="AlphaFoldDB" id="A0A6A4W718"/>
<evidence type="ECO:0000313" key="1">
    <source>
        <dbReference type="EMBL" id="KAF0301029.1"/>
    </source>
</evidence>
<gene>
    <name evidence="1" type="ORF">FJT64_026603</name>
</gene>